<keyword evidence="2" id="KW-0325">Glycoprotein</keyword>
<dbReference type="InterPro" id="IPR029058">
    <property type="entry name" value="AB_hydrolase_fold"/>
</dbReference>
<dbReference type="PANTHER" id="PTHR43903">
    <property type="entry name" value="NEUROLIGIN"/>
    <property type="match status" value="1"/>
</dbReference>
<comment type="similarity">
    <text evidence="1">Belongs to the type-B carboxylesterase/lipase family.</text>
</comment>
<dbReference type="AlphaFoldDB" id="A0A9J6CAB7"/>
<dbReference type="InterPro" id="IPR002018">
    <property type="entry name" value="CarbesteraseB"/>
</dbReference>
<accession>A0A9J6CAB7</accession>
<dbReference type="EMBL" id="JADBJN010000002">
    <property type="protein sequence ID" value="KAG5679081.1"/>
    <property type="molecule type" value="Genomic_DNA"/>
</dbReference>
<organism evidence="4 5">
    <name type="scientific">Polypedilum vanderplanki</name>
    <name type="common">Sleeping chironomid midge</name>
    <dbReference type="NCBI Taxonomy" id="319348"/>
    <lineage>
        <taxon>Eukaryota</taxon>
        <taxon>Metazoa</taxon>
        <taxon>Ecdysozoa</taxon>
        <taxon>Arthropoda</taxon>
        <taxon>Hexapoda</taxon>
        <taxon>Insecta</taxon>
        <taxon>Pterygota</taxon>
        <taxon>Neoptera</taxon>
        <taxon>Endopterygota</taxon>
        <taxon>Diptera</taxon>
        <taxon>Nematocera</taxon>
        <taxon>Chironomoidea</taxon>
        <taxon>Chironomidae</taxon>
        <taxon>Chironominae</taxon>
        <taxon>Polypedilum</taxon>
        <taxon>Polypedilum</taxon>
    </lineage>
</organism>
<keyword evidence="5" id="KW-1185">Reference proteome</keyword>
<evidence type="ECO:0000256" key="1">
    <source>
        <dbReference type="ARBA" id="ARBA00005964"/>
    </source>
</evidence>
<sequence>MPDETTGLPVIIFIHGGGYRYGSAAQYGGETIIREKVIFVPIQYRLGTLGILGDGSKEFGGNVALFDMHAALQWVCEYISFFGGDKKQIKIMGHGSGASSAMFLSQSPMGRSSINGVISMSGTSLDKNSYDIDGKNTTLEIANAHNCPHNNEVELVTCLQSKSVEEIIEKDSKLQIDRLQEQNIIKAMSGLLSFSPNIETENDDRGLPGMIIEKPDESLKKEPKNKIPILIGTVKHETANAIDQNEIIKIFKSTSEFLKKSSETLRISNLVNTTKQVSDKLMTTLKLPSLKDYLTIPDNLSPDKILLKLIETTTDIFFNIPSTLTANLWSKFSNAYFYQFEHIADASIGGRTFLKLLPLVGKKKSKGFVAHGDELSFLFDVCDIYGNPINGTELKTQRDKDARKNFIKLILQFAYLNSTHSQLSLNEQILQTFRAESTSFIRVSDKLNFDTNFRFCQLSMFGVPFEATQKISCEFLSENVQKLPLAKKATDIVTSGGKKLGFV</sequence>
<dbReference type="Gene3D" id="3.40.50.1820">
    <property type="entry name" value="alpha/beta hydrolase"/>
    <property type="match status" value="1"/>
</dbReference>
<comment type="caution">
    <text evidence="4">The sequence shown here is derived from an EMBL/GenBank/DDBJ whole genome shotgun (WGS) entry which is preliminary data.</text>
</comment>
<evidence type="ECO:0000313" key="4">
    <source>
        <dbReference type="EMBL" id="KAG5679081.1"/>
    </source>
</evidence>
<reference evidence="4" key="1">
    <citation type="submission" date="2021-03" db="EMBL/GenBank/DDBJ databases">
        <title>Chromosome level genome of the anhydrobiotic midge Polypedilum vanderplanki.</title>
        <authorList>
            <person name="Yoshida Y."/>
            <person name="Kikawada T."/>
            <person name="Gusev O."/>
        </authorList>
    </citation>
    <scope>NUCLEOTIDE SEQUENCE</scope>
    <source>
        <strain evidence="4">NIAS01</strain>
        <tissue evidence="4">Whole body or cell culture</tissue>
    </source>
</reference>
<evidence type="ECO:0000313" key="5">
    <source>
        <dbReference type="Proteomes" id="UP001107558"/>
    </source>
</evidence>
<evidence type="ECO:0000259" key="3">
    <source>
        <dbReference type="Pfam" id="PF00135"/>
    </source>
</evidence>
<dbReference type="OrthoDB" id="408631at2759"/>
<dbReference type="Proteomes" id="UP001107558">
    <property type="component" value="Chromosome 2"/>
</dbReference>
<dbReference type="SUPFAM" id="SSF53474">
    <property type="entry name" value="alpha/beta-Hydrolases"/>
    <property type="match status" value="1"/>
</dbReference>
<dbReference type="Pfam" id="PF00135">
    <property type="entry name" value="COesterase"/>
    <property type="match status" value="1"/>
</dbReference>
<name>A0A9J6CAB7_POLVA</name>
<evidence type="ECO:0000256" key="2">
    <source>
        <dbReference type="ARBA" id="ARBA00023180"/>
    </source>
</evidence>
<protein>
    <recommendedName>
        <fullName evidence="3">Carboxylesterase type B domain-containing protein</fullName>
    </recommendedName>
</protein>
<proteinExistence type="inferred from homology"/>
<dbReference type="InterPro" id="IPR051093">
    <property type="entry name" value="Neuroligin/BSAL"/>
</dbReference>
<gene>
    <name evidence="4" type="ORF">PVAND_008676</name>
</gene>
<feature type="domain" description="Carboxylesterase type B" evidence="3">
    <location>
        <begin position="3"/>
        <end position="448"/>
    </location>
</feature>